<evidence type="ECO:0000256" key="3">
    <source>
        <dbReference type="ARBA" id="ARBA00022692"/>
    </source>
</evidence>
<dbReference type="InterPro" id="IPR026748">
    <property type="entry name" value="Clarin"/>
</dbReference>
<dbReference type="Pfam" id="PF25807">
    <property type="entry name" value="Clarin-2"/>
    <property type="match status" value="1"/>
</dbReference>
<evidence type="ECO:0000313" key="8">
    <source>
        <dbReference type="Proteomes" id="UP000291020"/>
    </source>
</evidence>
<dbReference type="Proteomes" id="UP000291020">
    <property type="component" value="Unassembled WGS sequence"/>
</dbReference>
<keyword evidence="3 6" id="KW-0812">Transmembrane</keyword>
<evidence type="ECO:0000256" key="1">
    <source>
        <dbReference type="ARBA" id="ARBA00004141"/>
    </source>
</evidence>
<evidence type="ECO:0000256" key="5">
    <source>
        <dbReference type="ARBA" id="ARBA00023136"/>
    </source>
</evidence>
<dbReference type="GO" id="GO:0016020">
    <property type="term" value="C:membrane"/>
    <property type="evidence" value="ECO:0007669"/>
    <property type="project" value="UniProtKB-SubCell"/>
</dbReference>
<dbReference type="Gene3D" id="1.20.140.150">
    <property type="match status" value="1"/>
</dbReference>
<organism evidence="7 8">
    <name type="scientific">Gopherus agassizii</name>
    <name type="common">Agassiz's desert tortoise</name>
    <dbReference type="NCBI Taxonomy" id="38772"/>
    <lineage>
        <taxon>Eukaryota</taxon>
        <taxon>Metazoa</taxon>
        <taxon>Chordata</taxon>
        <taxon>Craniata</taxon>
        <taxon>Vertebrata</taxon>
        <taxon>Euteleostomi</taxon>
        <taxon>Archelosauria</taxon>
        <taxon>Testudinata</taxon>
        <taxon>Testudines</taxon>
        <taxon>Cryptodira</taxon>
        <taxon>Durocryptodira</taxon>
        <taxon>Testudinoidea</taxon>
        <taxon>Testudinidae</taxon>
        <taxon>Gopherus</taxon>
    </lineage>
</organism>
<reference evidence="7" key="3">
    <citation type="submission" date="2025-09" db="UniProtKB">
        <authorList>
            <consortium name="Ensembl"/>
        </authorList>
    </citation>
    <scope>IDENTIFICATION</scope>
</reference>
<evidence type="ECO:0000256" key="6">
    <source>
        <dbReference type="SAM" id="Phobius"/>
    </source>
</evidence>
<evidence type="ECO:0000256" key="2">
    <source>
        <dbReference type="ARBA" id="ARBA00005787"/>
    </source>
</evidence>
<dbReference type="PANTHER" id="PTHR31548">
    <property type="entry name" value="CLARIN"/>
    <property type="match status" value="1"/>
</dbReference>
<proteinExistence type="inferred from homology"/>
<dbReference type="AlphaFoldDB" id="A0A452HG12"/>
<comment type="similarity">
    <text evidence="2">Belongs to the clarin family.</text>
</comment>
<accession>A0A452HG12</accession>
<dbReference type="GO" id="GO:0007605">
    <property type="term" value="P:sensory perception of sound"/>
    <property type="evidence" value="ECO:0007669"/>
    <property type="project" value="UniProtKB-ARBA"/>
</dbReference>
<keyword evidence="8" id="KW-1185">Reference proteome</keyword>
<reference evidence="8" key="1">
    <citation type="journal article" date="2017" name="PLoS ONE">
        <title>The Agassiz's desert tortoise genome provides a resource for the conservation of a threatened species.</title>
        <authorList>
            <person name="Tollis M."/>
            <person name="DeNardo D.F."/>
            <person name="Cornelius J.A."/>
            <person name="Dolby G.A."/>
            <person name="Edwards T."/>
            <person name="Henen B.T."/>
            <person name="Karl A.E."/>
            <person name="Murphy R.W."/>
            <person name="Kusumi K."/>
        </authorList>
    </citation>
    <scope>NUCLEOTIDE SEQUENCE [LARGE SCALE GENOMIC DNA]</scope>
</reference>
<feature type="transmembrane region" description="Helical" evidence="6">
    <location>
        <begin position="123"/>
        <end position="147"/>
    </location>
</feature>
<feature type="transmembrane region" description="Helical" evidence="6">
    <location>
        <begin position="180"/>
        <end position="202"/>
    </location>
</feature>
<evidence type="ECO:0000313" key="7">
    <source>
        <dbReference type="Ensembl" id="ENSGAGP00000013784.1"/>
    </source>
</evidence>
<sequence length="227" mass="25500">MPSRRKTQMFASACFTSIWSFVIVCLVLANKNWVSSNVNFTEGNSSAIITVTYGVFEGVCSKKVIGGLETPAKNFQVTAKLEKTEMKSLNIVIILFLVLSLLSSLMSCGFTCSNTITNPYQTFLGPIGVYTWNSLSGIFVLLTMILFTANVEANKLSVELALNCVFSSSQYKNSRNNYEYSYWLMLLIILLNVATIIIIIFYHRARYSKKKEQERPIENAPKDGILF</sequence>
<name>A0A452HG12_9SAUR</name>
<dbReference type="PANTHER" id="PTHR31548:SF3">
    <property type="entry name" value="CLARIN-3"/>
    <property type="match status" value="1"/>
</dbReference>
<comment type="subcellular location">
    <subcellularLocation>
        <location evidence="1">Membrane</location>
        <topology evidence="1">Multi-pass membrane protein</topology>
    </subcellularLocation>
</comment>
<feature type="transmembrane region" description="Helical" evidence="6">
    <location>
        <begin position="9"/>
        <end position="29"/>
    </location>
</feature>
<feature type="transmembrane region" description="Helical" evidence="6">
    <location>
        <begin position="91"/>
        <end position="111"/>
    </location>
</feature>
<protein>
    <submittedName>
        <fullName evidence="7">Uncharacterized protein</fullName>
    </submittedName>
</protein>
<dbReference type="STRING" id="38772.ENSGAGP00000013784"/>
<evidence type="ECO:0000256" key="4">
    <source>
        <dbReference type="ARBA" id="ARBA00022989"/>
    </source>
</evidence>
<keyword evidence="4 6" id="KW-1133">Transmembrane helix</keyword>
<dbReference type="Ensembl" id="ENSGAGT00000015782.1">
    <property type="protein sequence ID" value="ENSGAGP00000013784.1"/>
    <property type="gene ID" value="ENSGAGG00000010505.1"/>
</dbReference>
<reference evidence="7" key="2">
    <citation type="submission" date="2025-08" db="UniProtKB">
        <authorList>
            <consortium name="Ensembl"/>
        </authorList>
    </citation>
    <scope>IDENTIFICATION</scope>
</reference>
<keyword evidence="5 6" id="KW-0472">Membrane</keyword>